<dbReference type="PANTHER" id="PTHR43646:SF2">
    <property type="entry name" value="GLYCOSYLTRANSFERASE 2-LIKE DOMAIN-CONTAINING PROTEIN"/>
    <property type="match status" value="1"/>
</dbReference>
<keyword evidence="5" id="KW-0472">Membrane</keyword>
<evidence type="ECO:0000313" key="7">
    <source>
        <dbReference type="EMBL" id="SZX66714.1"/>
    </source>
</evidence>
<evidence type="ECO:0000256" key="2">
    <source>
        <dbReference type="ARBA" id="ARBA00022475"/>
    </source>
</evidence>
<evidence type="ECO:0000256" key="5">
    <source>
        <dbReference type="ARBA" id="ARBA00023136"/>
    </source>
</evidence>
<keyword evidence="8" id="KW-1185">Reference proteome</keyword>
<dbReference type="STRING" id="3088.A0A383VPP8"/>
<dbReference type="GO" id="GO:0016757">
    <property type="term" value="F:glycosyltransferase activity"/>
    <property type="evidence" value="ECO:0007669"/>
    <property type="project" value="UniProtKB-KW"/>
</dbReference>
<proteinExistence type="predicted"/>
<keyword evidence="2" id="KW-1003">Cell membrane</keyword>
<protein>
    <recommendedName>
        <fullName evidence="6">Glycosyltransferase 2-like domain-containing protein</fullName>
    </recommendedName>
</protein>
<accession>A0A383VPP8</accession>
<dbReference type="Proteomes" id="UP000256970">
    <property type="component" value="Unassembled WGS sequence"/>
</dbReference>
<dbReference type="Gene3D" id="3.90.550.10">
    <property type="entry name" value="Spore Coat Polysaccharide Biosynthesis Protein SpsA, Chain A"/>
    <property type="match status" value="1"/>
</dbReference>
<keyword evidence="3" id="KW-0328">Glycosyltransferase</keyword>
<evidence type="ECO:0000259" key="6">
    <source>
        <dbReference type="Pfam" id="PF00535"/>
    </source>
</evidence>
<dbReference type="SUPFAM" id="SSF53448">
    <property type="entry name" value="Nucleotide-diphospho-sugar transferases"/>
    <property type="match status" value="1"/>
</dbReference>
<sequence length="261" mass="29143">MRKSDRASDVLKIGVIIPSLNEEHNIKETLQSVAGKGVCEVLVVDGGSSDRTVKVAKAHGAKVIKAPRGRGPQLNAGWRASKADWCLFLHADTQLPDDFPQLITHAVQQQQQQQQQQQKGWHLLQPRHQASCWGCFRSIRLTQVPGWQAWLTEVAVGLRTLLLRMPYGDQALFVRREALEAVQGFPDWRVLEDVGIVQQLNRLSPPAIVPRTAVTSGRKYQALGFWRTVASHQAIMLGWAAGLRHQQLLQLYDACSNARKG</sequence>
<dbReference type="InterPro" id="IPR026461">
    <property type="entry name" value="Trfase_2_rSAM/seldom_assoc"/>
</dbReference>
<evidence type="ECO:0000256" key="4">
    <source>
        <dbReference type="ARBA" id="ARBA00022679"/>
    </source>
</evidence>
<dbReference type="Pfam" id="PF00535">
    <property type="entry name" value="Glycos_transf_2"/>
    <property type="match status" value="1"/>
</dbReference>
<comment type="subcellular location">
    <subcellularLocation>
        <location evidence="1">Cell membrane</location>
    </subcellularLocation>
</comment>
<dbReference type="PANTHER" id="PTHR43646">
    <property type="entry name" value="GLYCOSYLTRANSFERASE"/>
    <property type="match status" value="1"/>
</dbReference>
<dbReference type="InterPro" id="IPR029044">
    <property type="entry name" value="Nucleotide-diphossugar_trans"/>
</dbReference>
<dbReference type="NCBIfam" id="TIGR04283">
    <property type="entry name" value="glyco_like_mftF"/>
    <property type="match status" value="1"/>
</dbReference>
<evidence type="ECO:0000256" key="3">
    <source>
        <dbReference type="ARBA" id="ARBA00022676"/>
    </source>
</evidence>
<dbReference type="AlphaFoldDB" id="A0A383VPP8"/>
<feature type="domain" description="Glycosyltransferase 2-like" evidence="6">
    <location>
        <begin position="15"/>
        <end position="108"/>
    </location>
</feature>
<gene>
    <name evidence="7" type="ORF">BQ4739_LOCUS7132</name>
</gene>
<reference evidence="7 8" key="1">
    <citation type="submission" date="2016-10" db="EMBL/GenBank/DDBJ databases">
        <authorList>
            <person name="Cai Z."/>
        </authorList>
    </citation>
    <scope>NUCLEOTIDE SEQUENCE [LARGE SCALE GENOMIC DNA]</scope>
</reference>
<evidence type="ECO:0000313" key="8">
    <source>
        <dbReference type="Proteomes" id="UP000256970"/>
    </source>
</evidence>
<keyword evidence="4" id="KW-0808">Transferase</keyword>
<dbReference type="EMBL" id="FNXT01000731">
    <property type="protein sequence ID" value="SZX66714.1"/>
    <property type="molecule type" value="Genomic_DNA"/>
</dbReference>
<dbReference type="GO" id="GO:0005886">
    <property type="term" value="C:plasma membrane"/>
    <property type="evidence" value="ECO:0007669"/>
    <property type="project" value="UniProtKB-SubCell"/>
</dbReference>
<dbReference type="InterPro" id="IPR001173">
    <property type="entry name" value="Glyco_trans_2-like"/>
</dbReference>
<organism evidence="7 8">
    <name type="scientific">Tetradesmus obliquus</name>
    <name type="common">Green alga</name>
    <name type="synonym">Acutodesmus obliquus</name>
    <dbReference type="NCBI Taxonomy" id="3088"/>
    <lineage>
        <taxon>Eukaryota</taxon>
        <taxon>Viridiplantae</taxon>
        <taxon>Chlorophyta</taxon>
        <taxon>core chlorophytes</taxon>
        <taxon>Chlorophyceae</taxon>
        <taxon>CS clade</taxon>
        <taxon>Sphaeropleales</taxon>
        <taxon>Scenedesmaceae</taxon>
        <taxon>Tetradesmus</taxon>
    </lineage>
</organism>
<evidence type="ECO:0000256" key="1">
    <source>
        <dbReference type="ARBA" id="ARBA00004236"/>
    </source>
</evidence>
<dbReference type="CDD" id="cd02522">
    <property type="entry name" value="GT_2_like_a"/>
    <property type="match status" value="1"/>
</dbReference>
<name>A0A383VPP8_TETOB</name>